<evidence type="ECO:0000259" key="1">
    <source>
        <dbReference type="Pfam" id="PF18407"/>
    </source>
</evidence>
<organism evidence="2 3">
    <name type="scientific">Nocardioides pocheonensis</name>
    <dbReference type="NCBI Taxonomy" id="661485"/>
    <lineage>
        <taxon>Bacteria</taxon>
        <taxon>Bacillati</taxon>
        <taxon>Actinomycetota</taxon>
        <taxon>Actinomycetes</taxon>
        <taxon>Propionibacteriales</taxon>
        <taxon>Nocardioidaceae</taxon>
        <taxon>Nocardioides</taxon>
    </lineage>
</organism>
<dbReference type="NCBIfam" id="TIGR01460">
    <property type="entry name" value="HAD-SF-IIA"/>
    <property type="match status" value="1"/>
</dbReference>
<dbReference type="OrthoDB" id="9810449at2"/>
<dbReference type="EMBL" id="RJSF01000049">
    <property type="protein sequence ID" value="RNM11181.1"/>
    <property type="molecule type" value="Genomic_DNA"/>
</dbReference>
<dbReference type="InterPro" id="IPR006357">
    <property type="entry name" value="HAD-SF_hydro_IIA"/>
</dbReference>
<dbReference type="PANTHER" id="PTHR19288">
    <property type="entry name" value="4-NITROPHENYLPHOSPHATASE-RELATED"/>
    <property type="match status" value="1"/>
</dbReference>
<dbReference type="Pfam" id="PF18407">
    <property type="entry name" value="GNAT_like"/>
    <property type="match status" value="1"/>
</dbReference>
<dbReference type="Pfam" id="PF13242">
    <property type="entry name" value="Hydrolase_like"/>
    <property type="match status" value="1"/>
</dbReference>
<keyword evidence="3" id="KW-1185">Reference proteome</keyword>
<dbReference type="PANTHER" id="PTHR19288:SF95">
    <property type="entry name" value="D-GLYCEROL 3-PHOSPHATE PHOSPHATASE"/>
    <property type="match status" value="1"/>
</dbReference>
<accession>A0A3N0GFJ1</accession>
<sequence>MLPPAEQPLDQTYDLAVLDLDGVVYVGEHAVPGAVEGLRSARSHGLHLAFITNNASRPPGQVAEHLRELGVPADEGDVVTSAQAAARLVAEQVPPGSQVYVIGGAGLHEALEEHGLEPAVTIPERPAAVIQGYGPDMPWRQVIDGAILVKEGLPWVASNMDLTVPTPRGAGPGNGALVNLVAEYAGRRPQVAGKPERPLFEETATRVGGRRPLVVGDRIDTDIDGAHHMGWDSLLVMTGVTTLETLASLAPESRPTYVGADLGCLALPVPAVDADESGCHVGGWTATVDGGRLRVKGEGDRHDWWRAAAAALWTHLDAAGQAADPGDAVEPR</sequence>
<gene>
    <name evidence="2" type="ORF">EFL26_23260</name>
</gene>
<dbReference type="RefSeq" id="WP_123225419.1">
    <property type="nucleotide sequence ID" value="NZ_RJSF01000049.1"/>
</dbReference>
<dbReference type="Pfam" id="PF13344">
    <property type="entry name" value="Hydrolase_6"/>
    <property type="match status" value="1"/>
</dbReference>
<dbReference type="AlphaFoldDB" id="A0A3N0GFJ1"/>
<reference evidence="2 3" key="1">
    <citation type="submission" date="2018-11" db="EMBL/GenBank/DDBJ databases">
        <authorList>
            <person name="Li F."/>
        </authorList>
    </citation>
    <scope>NUCLEOTIDE SEQUENCE [LARGE SCALE GENOMIC DNA]</scope>
    <source>
        <strain evidence="2 3">Gsoil 818</strain>
    </source>
</reference>
<keyword evidence="2" id="KW-0378">Hydrolase</keyword>
<dbReference type="SUPFAM" id="SSF56784">
    <property type="entry name" value="HAD-like"/>
    <property type="match status" value="1"/>
</dbReference>
<dbReference type="InterPro" id="IPR023214">
    <property type="entry name" value="HAD_sf"/>
</dbReference>
<evidence type="ECO:0000313" key="3">
    <source>
        <dbReference type="Proteomes" id="UP000279994"/>
    </source>
</evidence>
<dbReference type="InterPro" id="IPR041065">
    <property type="entry name" value="GNAT-like"/>
</dbReference>
<dbReference type="Proteomes" id="UP000279994">
    <property type="component" value="Unassembled WGS sequence"/>
</dbReference>
<dbReference type="InterPro" id="IPR036412">
    <property type="entry name" value="HAD-like_sf"/>
</dbReference>
<comment type="caution">
    <text evidence="2">The sequence shown here is derived from an EMBL/GenBank/DDBJ whole genome shotgun (WGS) entry which is preliminary data.</text>
</comment>
<dbReference type="GO" id="GO:0005737">
    <property type="term" value="C:cytoplasm"/>
    <property type="evidence" value="ECO:0007669"/>
    <property type="project" value="TreeGrafter"/>
</dbReference>
<proteinExistence type="predicted"/>
<name>A0A3N0GFJ1_9ACTN</name>
<protein>
    <submittedName>
        <fullName evidence="2">HAD-IIA family hydrolase</fullName>
    </submittedName>
</protein>
<dbReference type="GO" id="GO:0016791">
    <property type="term" value="F:phosphatase activity"/>
    <property type="evidence" value="ECO:0007669"/>
    <property type="project" value="TreeGrafter"/>
</dbReference>
<evidence type="ECO:0000313" key="2">
    <source>
        <dbReference type="EMBL" id="RNM11181.1"/>
    </source>
</evidence>
<dbReference type="Gene3D" id="3.40.50.1000">
    <property type="entry name" value="HAD superfamily/HAD-like"/>
    <property type="match status" value="2"/>
</dbReference>
<feature type="domain" description="GCN5-related N-acetyltransferase-like" evidence="1">
    <location>
        <begin position="282"/>
        <end position="328"/>
    </location>
</feature>